<dbReference type="Proteomes" id="UP000006330">
    <property type="component" value="Unassembled WGS sequence"/>
</dbReference>
<sequence>MKETEMKEIALQLTLLTAETLKRIGYAGRSLERAIHIGHGAFGNA</sequence>
<accession>K5ZA73</accession>
<dbReference type="PATRIC" id="fig|999418.3.peg.4875"/>
<organism evidence="1 2">
    <name type="scientific">Parabacteroides goldsteinii CL02T12C30</name>
    <dbReference type="NCBI Taxonomy" id="999418"/>
    <lineage>
        <taxon>Bacteria</taxon>
        <taxon>Pseudomonadati</taxon>
        <taxon>Bacteroidota</taxon>
        <taxon>Bacteroidia</taxon>
        <taxon>Bacteroidales</taxon>
        <taxon>Tannerellaceae</taxon>
        <taxon>Parabacteroides</taxon>
    </lineage>
</organism>
<evidence type="ECO:0000313" key="1">
    <source>
        <dbReference type="EMBL" id="EKN08246.1"/>
    </source>
</evidence>
<dbReference type="RefSeq" id="WP_007658608.1">
    <property type="nucleotide sequence ID" value="NZ_JH976476.1"/>
</dbReference>
<dbReference type="HOGENOM" id="CLU_3203034_0_0_10"/>
<evidence type="ECO:0000313" key="2">
    <source>
        <dbReference type="Proteomes" id="UP000006330"/>
    </source>
</evidence>
<name>K5ZA73_9BACT</name>
<dbReference type="AlphaFoldDB" id="K5ZA73"/>
<protein>
    <submittedName>
        <fullName evidence="1">Uncharacterized protein</fullName>
    </submittedName>
</protein>
<dbReference type="EMBL" id="AGZO01000037">
    <property type="protein sequence ID" value="EKN08246.1"/>
    <property type="molecule type" value="Genomic_DNA"/>
</dbReference>
<reference evidence="1 2" key="1">
    <citation type="submission" date="2012-02" db="EMBL/GenBank/DDBJ databases">
        <title>The Genome Sequence of Parabacteroides goldsteinii CL02T12C30.</title>
        <authorList>
            <consortium name="The Broad Institute Genome Sequencing Platform"/>
            <person name="Earl A."/>
            <person name="Ward D."/>
            <person name="Feldgarden M."/>
            <person name="Gevers D."/>
            <person name="Zitomersky N.L."/>
            <person name="Coyne M.J."/>
            <person name="Comstock L.E."/>
            <person name="Young S.K."/>
            <person name="Zeng Q."/>
            <person name="Gargeya S."/>
            <person name="Fitzgerald M."/>
            <person name="Haas B."/>
            <person name="Abouelleil A."/>
            <person name="Alvarado L."/>
            <person name="Arachchi H.M."/>
            <person name="Berlin A."/>
            <person name="Chapman S.B."/>
            <person name="Gearin G."/>
            <person name="Goldberg J."/>
            <person name="Griggs A."/>
            <person name="Gujja S."/>
            <person name="Hansen M."/>
            <person name="Heiman D."/>
            <person name="Howarth C."/>
            <person name="Larimer J."/>
            <person name="Lui A."/>
            <person name="MacDonald P.J.P."/>
            <person name="McCowen C."/>
            <person name="Montmayeur A."/>
            <person name="Murphy C."/>
            <person name="Neiman D."/>
            <person name="Pearson M."/>
            <person name="Priest M."/>
            <person name="Roberts A."/>
            <person name="Saif S."/>
            <person name="Shea T."/>
            <person name="Sisk P."/>
            <person name="Stolte C."/>
            <person name="Sykes S."/>
            <person name="Wortman J."/>
            <person name="Nusbaum C."/>
            <person name="Birren B."/>
        </authorList>
    </citation>
    <scope>NUCLEOTIDE SEQUENCE [LARGE SCALE GENOMIC DNA]</scope>
    <source>
        <strain evidence="1 2">CL02T12C30</strain>
    </source>
</reference>
<gene>
    <name evidence="1" type="ORF">HMPREF1076_04811</name>
</gene>
<proteinExistence type="predicted"/>
<comment type="caution">
    <text evidence="1">The sequence shown here is derived from an EMBL/GenBank/DDBJ whole genome shotgun (WGS) entry which is preliminary data.</text>
</comment>